<dbReference type="Pfam" id="PF19487">
    <property type="entry name" value="DUF6023"/>
    <property type="match status" value="1"/>
</dbReference>
<accession>A0A8J3Y6B6</accession>
<organism evidence="2 3">
    <name type="scientific">Spirilliplanes yamanashiensis</name>
    <dbReference type="NCBI Taxonomy" id="42233"/>
    <lineage>
        <taxon>Bacteria</taxon>
        <taxon>Bacillati</taxon>
        <taxon>Actinomycetota</taxon>
        <taxon>Actinomycetes</taxon>
        <taxon>Micromonosporales</taxon>
        <taxon>Micromonosporaceae</taxon>
        <taxon>Spirilliplanes</taxon>
    </lineage>
</organism>
<comment type="caution">
    <text evidence="2">The sequence shown here is derived from an EMBL/GenBank/DDBJ whole genome shotgun (WGS) entry which is preliminary data.</text>
</comment>
<dbReference type="AlphaFoldDB" id="A0A8J3Y6B6"/>
<protein>
    <submittedName>
        <fullName evidence="2">Uncharacterized protein</fullName>
    </submittedName>
</protein>
<dbReference type="Proteomes" id="UP000652013">
    <property type="component" value="Unassembled WGS sequence"/>
</dbReference>
<feature type="signal peptide" evidence="1">
    <location>
        <begin position="1"/>
        <end position="21"/>
    </location>
</feature>
<evidence type="ECO:0000313" key="3">
    <source>
        <dbReference type="Proteomes" id="UP000652013"/>
    </source>
</evidence>
<dbReference type="EMBL" id="BOOY01000008">
    <property type="protein sequence ID" value="GIJ02199.1"/>
    <property type="molecule type" value="Genomic_DNA"/>
</dbReference>
<feature type="chain" id="PRO_5035158020" evidence="1">
    <location>
        <begin position="22"/>
        <end position="143"/>
    </location>
</feature>
<sequence>MALYGGAALLTAAGAAWWVAAAPAAGDPDPRVAAWGAAAARAMSVDDVRVAASGTAVLRSGAERSWDADVSIGQFQLRMVCAGEGVVSVRTGPQDNGAAYTVTCGETPVPQAAVLGAAGPFRMEASASRGTSVFRWQLARIIY</sequence>
<dbReference type="InterPro" id="IPR046065">
    <property type="entry name" value="DUF6023"/>
</dbReference>
<gene>
    <name evidence="2" type="ORF">Sya03_15510</name>
</gene>
<reference evidence="2" key="1">
    <citation type="submission" date="2021-01" db="EMBL/GenBank/DDBJ databases">
        <title>Whole genome shotgun sequence of Spirilliplanes yamanashiensis NBRC 15828.</title>
        <authorList>
            <person name="Komaki H."/>
            <person name="Tamura T."/>
        </authorList>
    </citation>
    <scope>NUCLEOTIDE SEQUENCE</scope>
    <source>
        <strain evidence="2">NBRC 15828</strain>
    </source>
</reference>
<proteinExistence type="predicted"/>
<evidence type="ECO:0000313" key="2">
    <source>
        <dbReference type="EMBL" id="GIJ02199.1"/>
    </source>
</evidence>
<keyword evidence="3" id="KW-1185">Reference proteome</keyword>
<keyword evidence="1" id="KW-0732">Signal</keyword>
<evidence type="ECO:0000256" key="1">
    <source>
        <dbReference type="SAM" id="SignalP"/>
    </source>
</evidence>
<name>A0A8J3Y6B6_9ACTN</name>